<reference evidence="2 3" key="1">
    <citation type="submission" date="2018-08" db="EMBL/GenBank/DDBJ databases">
        <title>A genome reference for cultivated species of the human gut microbiota.</title>
        <authorList>
            <person name="Zou Y."/>
            <person name="Xue W."/>
            <person name="Luo G."/>
        </authorList>
    </citation>
    <scope>NUCLEOTIDE SEQUENCE [LARGE SCALE GENOMIC DNA]</scope>
    <source>
        <strain evidence="2 3">AF14-8</strain>
    </source>
</reference>
<evidence type="ECO:0000313" key="3">
    <source>
        <dbReference type="Proteomes" id="UP000285379"/>
    </source>
</evidence>
<evidence type="ECO:0000256" key="1">
    <source>
        <dbReference type="SAM" id="Coils"/>
    </source>
</evidence>
<protein>
    <submittedName>
        <fullName evidence="2">Uncharacterized protein</fullName>
    </submittedName>
</protein>
<accession>A0A412VJ13</accession>
<dbReference type="RefSeq" id="WP_005778689.1">
    <property type="nucleotide sequence ID" value="NZ_QRYT01000037.1"/>
</dbReference>
<organism evidence="2 3">
    <name type="scientific">Phocaeicola vulgatus</name>
    <name type="common">Bacteroides vulgatus</name>
    <dbReference type="NCBI Taxonomy" id="821"/>
    <lineage>
        <taxon>Bacteria</taxon>
        <taxon>Pseudomonadati</taxon>
        <taxon>Bacteroidota</taxon>
        <taxon>Bacteroidia</taxon>
        <taxon>Bacteroidales</taxon>
        <taxon>Bacteroidaceae</taxon>
        <taxon>Phocaeicola</taxon>
    </lineage>
</organism>
<keyword evidence="1" id="KW-0175">Coiled coil</keyword>
<evidence type="ECO:0000313" key="2">
    <source>
        <dbReference type="EMBL" id="RGV06630.1"/>
    </source>
</evidence>
<sequence>MKKEYGKEYETDEERIAFLEDNADSVENKEYFKRFTPQELKEKKDRKIDVDVEVADLDEEKKAKMKEYKDKIDPLAKEGKQLLKCIKKKGQVVSGRLFKFVDNEERMVGFYDEQGDLVESRPAFPDELQTTIFQMNRTGTND</sequence>
<dbReference type="AlphaFoldDB" id="A0A412VJ13"/>
<feature type="coiled-coil region" evidence="1">
    <location>
        <begin position="2"/>
        <end position="60"/>
    </location>
</feature>
<comment type="caution">
    <text evidence="2">The sequence shown here is derived from an EMBL/GenBank/DDBJ whole genome shotgun (WGS) entry which is preliminary data.</text>
</comment>
<dbReference type="Proteomes" id="UP000285379">
    <property type="component" value="Unassembled WGS sequence"/>
</dbReference>
<dbReference type="EMBL" id="QRYT01000037">
    <property type="protein sequence ID" value="RGV06630.1"/>
    <property type="molecule type" value="Genomic_DNA"/>
</dbReference>
<proteinExistence type="predicted"/>
<name>A0A412VJ13_PHOVU</name>
<gene>
    <name evidence="2" type="ORF">DWW27_14860</name>
</gene>